<name>A0A5N6PCB0_9ASTR</name>
<proteinExistence type="predicted"/>
<dbReference type="AlphaFoldDB" id="A0A5N6PCB0"/>
<comment type="caution">
    <text evidence="1">The sequence shown here is derived from an EMBL/GenBank/DDBJ whole genome shotgun (WGS) entry which is preliminary data.</text>
</comment>
<sequence length="101" mass="11679">MISEQLRSPYVERSVVLGSKITKEERIISQYVLDPRKDPHTLLFMTHCDTEFYKVMFESLYPGVYVHIGVLEAIMHVLNEEENQRATCSPFSLFSTPNILA</sequence>
<dbReference type="OrthoDB" id="1749738at2759"/>
<protein>
    <submittedName>
        <fullName evidence="1">Uncharacterized protein</fullName>
    </submittedName>
</protein>
<dbReference type="EMBL" id="SZYD01000005">
    <property type="protein sequence ID" value="KAD6119152.1"/>
    <property type="molecule type" value="Genomic_DNA"/>
</dbReference>
<evidence type="ECO:0000313" key="2">
    <source>
        <dbReference type="Proteomes" id="UP000326396"/>
    </source>
</evidence>
<dbReference type="Proteomes" id="UP000326396">
    <property type="component" value="Linkage Group LG13"/>
</dbReference>
<evidence type="ECO:0000313" key="1">
    <source>
        <dbReference type="EMBL" id="KAD6119152.1"/>
    </source>
</evidence>
<gene>
    <name evidence="1" type="ORF">E3N88_10423</name>
</gene>
<keyword evidence="2" id="KW-1185">Reference proteome</keyword>
<accession>A0A5N6PCB0</accession>
<reference evidence="1 2" key="1">
    <citation type="submission" date="2019-05" db="EMBL/GenBank/DDBJ databases">
        <title>Mikania micrantha, genome provides insights into the molecular mechanism of rapid growth.</title>
        <authorList>
            <person name="Liu B."/>
        </authorList>
    </citation>
    <scope>NUCLEOTIDE SEQUENCE [LARGE SCALE GENOMIC DNA]</scope>
    <source>
        <strain evidence="1">NLD-2019</strain>
        <tissue evidence="1">Leaf</tissue>
    </source>
</reference>
<organism evidence="1 2">
    <name type="scientific">Mikania micrantha</name>
    <name type="common">bitter vine</name>
    <dbReference type="NCBI Taxonomy" id="192012"/>
    <lineage>
        <taxon>Eukaryota</taxon>
        <taxon>Viridiplantae</taxon>
        <taxon>Streptophyta</taxon>
        <taxon>Embryophyta</taxon>
        <taxon>Tracheophyta</taxon>
        <taxon>Spermatophyta</taxon>
        <taxon>Magnoliopsida</taxon>
        <taxon>eudicotyledons</taxon>
        <taxon>Gunneridae</taxon>
        <taxon>Pentapetalae</taxon>
        <taxon>asterids</taxon>
        <taxon>campanulids</taxon>
        <taxon>Asterales</taxon>
        <taxon>Asteraceae</taxon>
        <taxon>Asteroideae</taxon>
        <taxon>Heliantheae alliance</taxon>
        <taxon>Eupatorieae</taxon>
        <taxon>Mikania</taxon>
    </lineage>
</organism>